<comment type="caution">
    <text evidence="2">The sequence shown here is derived from an EMBL/GenBank/DDBJ whole genome shotgun (WGS) entry which is preliminary data.</text>
</comment>
<dbReference type="RefSeq" id="WP_345431940.1">
    <property type="nucleotide sequence ID" value="NZ_BAABHK010000004.1"/>
</dbReference>
<keyword evidence="3" id="KW-1185">Reference proteome</keyword>
<feature type="region of interest" description="Disordered" evidence="1">
    <location>
        <begin position="37"/>
        <end position="76"/>
    </location>
</feature>
<sequence length="76" mass="8105">MSGVRMRHPELDEEQIITVAESAVPFHATAGWVVVEDDDSEQAAGDRADSGQVDGGEKPKSGRARASAAPEKKEQD</sequence>
<reference evidence="3" key="1">
    <citation type="journal article" date="2019" name="Int. J. Syst. Evol. Microbiol.">
        <title>The Global Catalogue of Microorganisms (GCM) 10K type strain sequencing project: providing services to taxonomists for standard genome sequencing and annotation.</title>
        <authorList>
            <consortium name="The Broad Institute Genomics Platform"/>
            <consortium name="The Broad Institute Genome Sequencing Center for Infectious Disease"/>
            <person name="Wu L."/>
            <person name="Ma J."/>
        </authorList>
    </citation>
    <scope>NUCLEOTIDE SEQUENCE [LARGE SCALE GENOMIC DNA]</scope>
    <source>
        <strain evidence="3">JCM 17939</strain>
    </source>
</reference>
<evidence type="ECO:0000313" key="2">
    <source>
        <dbReference type="EMBL" id="GAA4626610.1"/>
    </source>
</evidence>
<dbReference type="Proteomes" id="UP001501442">
    <property type="component" value="Unassembled WGS sequence"/>
</dbReference>
<organism evidence="2 3">
    <name type="scientific">Actinoallomurus vinaceus</name>
    <dbReference type="NCBI Taxonomy" id="1080074"/>
    <lineage>
        <taxon>Bacteria</taxon>
        <taxon>Bacillati</taxon>
        <taxon>Actinomycetota</taxon>
        <taxon>Actinomycetes</taxon>
        <taxon>Streptosporangiales</taxon>
        <taxon>Thermomonosporaceae</taxon>
        <taxon>Actinoallomurus</taxon>
    </lineage>
</organism>
<evidence type="ECO:0000313" key="3">
    <source>
        <dbReference type="Proteomes" id="UP001501442"/>
    </source>
</evidence>
<feature type="compositionally biased region" description="Basic and acidic residues" evidence="1">
    <location>
        <begin position="44"/>
        <end position="60"/>
    </location>
</feature>
<protein>
    <submittedName>
        <fullName evidence="2">Uncharacterized protein</fullName>
    </submittedName>
</protein>
<proteinExistence type="predicted"/>
<name>A0ABP8UAH5_9ACTN</name>
<evidence type="ECO:0000256" key="1">
    <source>
        <dbReference type="SAM" id="MobiDB-lite"/>
    </source>
</evidence>
<accession>A0ABP8UAH5</accession>
<dbReference type="EMBL" id="BAABHK010000004">
    <property type="protein sequence ID" value="GAA4626610.1"/>
    <property type="molecule type" value="Genomic_DNA"/>
</dbReference>
<gene>
    <name evidence="2" type="ORF">GCM10023196_035550</name>
</gene>